<dbReference type="Pfam" id="PF05378">
    <property type="entry name" value="Hydant_A_N"/>
    <property type="match status" value="1"/>
</dbReference>
<dbReference type="GO" id="GO:0006749">
    <property type="term" value="P:glutathione metabolic process"/>
    <property type="evidence" value="ECO:0007669"/>
    <property type="project" value="TreeGrafter"/>
</dbReference>
<dbReference type="InterPro" id="IPR045079">
    <property type="entry name" value="Oxoprolinase-like"/>
</dbReference>
<feature type="domain" description="Hydantoinase/oxoprolinase N-terminal" evidence="2">
    <location>
        <begin position="2"/>
        <end position="178"/>
    </location>
</feature>
<proteinExistence type="predicted"/>
<reference evidence="3 4" key="1">
    <citation type="submission" date="2019-09" db="EMBL/GenBank/DDBJ databases">
        <title>Phylogeny of genus Pseudoclavibacter and closely related genus.</title>
        <authorList>
            <person name="Li Y."/>
        </authorList>
    </citation>
    <scope>NUCLEOTIDE SEQUENCE [LARGE SCALE GENOMIC DNA]</scope>
    <source>
        <strain evidence="3 4">EGI 60007</strain>
    </source>
</reference>
<comment type="caution">
    <text evidence="3">The sequence shown here is derived from an EMBL/GenBank/DDBJ whole genome shotgun (WGS) entry which is preliminary data.</text>
</comment>
<protein>
    <submittedName>
        <fullName evidence="3">Hydantoinase/oxoprolinase family protein</fullName>
    </submittedName>
</protein>
<dbReference type="AlphaFoldDB" id="A0A6H9WIX8"/>
<gene>
    <name evidence="3" type="ORF">F8O04_02630</name>
</gene>
<dbReference type="OrthoDB" id="9768323at2"/>
<dbReference type="PANTHER" id="PTHR11365:SF23">
    <property type="entry name" value="HYPOTHETICAL 5-OXOPROLINASE (EUROFUNG)-RELATED"/>
    <property type="match status" value="1"/>
</dbReference>
<organism evidence="3 4">
    <name type="scientific">Pseudoclavibacter endophyticus</name>
    <dbReference type="NCBI Taxonomy" id="1778590"/>
    <lineage>
        <taxon>Bacteria</taxon>
        <taxon>Bacillati</taxon>
        <taxon>Actinomycetota</taxon>
        <taxon>Actinomycetes</taxon>
        <taxon>Micrococcales</taxon>
        <taxon>Microbacteriaceae</taxon>
        <taxon>Pseudoclavibacter</taxon>
    </lineage>
</organism>
<dbReference type="Pfam" id="PF01968">
    <property type="entry name" value="Hydantoinase_A"/>
    <property type="match status" value="1"/>
</dbReference>
<dbReference type="GO" id="GO:0005829">
    <property type="term" value="C:cytosol"/>
    <property type="evidence" value="ECO:0007669"/>
    <property type="project" value="TreeGrafter"/>
</dbReference>
<evidence type="ECO:0000259" key="2">
    <source>
        <dbReference type="Pfam" id="PF05378"/>
    </source>
</evidence>
<evidence type="ECO:0000259" key="1">
    <source>
        <dbReference type="Pfam" id="PF01968"/>
    </source>
</evidence>
<dbReference type="InterPro" id="IPR002821">
    <property type="entry name" value="Hydantoinase_A"/>
</dbReference>
<dbReference type="RefSeq" id="WP_158027785.1">
    <property type="nucleotide sequence ID" value="NZ_BMHG01000001.1"/>
</dbReference>
<sequence>MFGVDVGGTFTDVVSIENGRIRVTKVPSDRHDPSGSVVEGARRLGVRDAPTFNHASTMGLNAVLERRLPKIGFLATDGFRDILDRGTVQRPLAAQTDPSWRRSFGDMGRPLVPRYLRRGIVERMRSDGSAFIELDERQARHELEVLARCGVEGVAICLINAYINPSHEERLAELTREVLGPEVRVSISSMTSPLAKEYERASTTVIDVIMKLLFDDYSSSLHDGLTGLGFGGELRYADCAANLLPWREALARPYRILFAGPAAGTVSSQHLGAAIGRADLICADVGGTSTDVSMIVGGRPFVQNTFEIEHDLVINALSTEVSSVGAGGGSLVSVSAGGGIAVGPGSAGADPGPACYARGGTRPTVTDAVLLMGVIDPAGFAGGEFTLDRGAAVRAFESLDTPLPVDERIRSTYRLAVSHMAEEILNVAVRHGADVRDFSLMAYGAAGGMLLPAALDVLPLREVIVPPHPGLFSALGLVSADEVYSASESAYVVLGESSAAEIDEVFARMEQRLREQIGEAASVDGVTVRRTLDGRLVGQGWETPFVPVPDGTISPESIGALVTAFHDVYEARNAQRFEQIPVEGVTYRVEIIVPAEKVAYEPVPDPAPYTPVPSGTVRLEHVATAASRPGRDAGGDGAIDAEWFARSELRPGARITGPAVIREDLSTTYVVAGQRAVIGGCGEIIITKDDA</sequence>
<dbReference type="InterPro" id="IPR008040">
    <property type="entry name" value="Hydant_A_N"/>
</dbReference>
<accession>A0A6H9WIX8</accession>
<dbReference type="PANTHER" id="PTHR11365">
    <property type="entry name" value="5-OXOPROLINASE RELATED"/>
    <property type="match status" value="1"/>
</dbReference>
<dbReference type="EMBL" id="WBJY01000001">
    <property type="protein sequence ID" value="KAB1649193.1"/>
    <property type="molecule type" value="Genomic_DNA"/>
</dbReference>
<dbReference type="Proteomes" id="UP000431744">
    <property type="component" value="Unassembled WGS sequence"/>
</dbReference>
<keyword evidence="4" id="KW-1185">Reference proteome</keyword>
<evidence type="ECO:0000313" key="4">
    <source>
        <dbReference type="Proteomes" id="UP000431744"/>
    </source>
</evidence>
<name>A0A6H9WIX8_9MICO</name>
<dbReference type="GO" id="GO:0017168">
    <property type="term" value="F:5-oxoprolinase (ATP-hydrolyzing) activity"/>
    <property type="evidence" value="ECO:0007669"/>
    <property type="project" value="TreeGrafter"/>
</dbReference>
<evidence type="ECO:0000313" key="3">
    <source>
        <dbReference type="EMBL" id="KAB1649193.1"/>
    </source>
</evidence>
<feature type="domain" description="Hydantoinase A/oxoprolinase" evidence="1">
    <location>
        <begin position="200"/>
        <end position="481"/>
    </location>
</feature>